<dbReference type="AlphaFoldDB" id="A0AAV9S844"/>
<feature type="compositionally biased region" description="Basic residues" evidence="1">
    <location>
        <begin position="117"/>
        <end position="126"/>
    </location>
</feature>
<accession>A0AAV9S844</accession>
<keyword evidence="3" id="KW-1185">Reference proteome</keyword>
<proteinExistence type="predicted"/>
<dbReference type="EMBL" id="JAHHUM010000735">
    <property type="protein sequence ID" value="KAK5617353.1"/>
    <property type="molecule type" value="Genomic_DNA"/>
</dbReference>
<gene>
    <name evidence="2" type="ORF">CRENBAI_007324</name>
</gene>
<sequence length="151" mass="16285">MTHPHPKALHEWQCDGVGGGRCPGIWREGLGGKMLSQGASSSADPNRPPVRQVPTKVGAISTSTGPKARDRHHAQRTDRKPGPTPPARTAQTLKLRSPVLTPSPPPEEATDGQQKGASRKCAHQRPRAPLQKKEQTSRPNATRICHTKEGI</sequence>
<dbReference type="Proteomes" id="UP001311232">
    <property type="component" value="Unassembled WGS sequence"/>
</dbReference>
<evidence type="ECO:0000313" key="2">
    <source>
        <dbReference type="EMBL" id="KAK5617353.1"/>
    </source>
</evidence>
<comment type="caution">
    <text evidence="2">The sequence shown here is derived from an EMBL/GenBank/DDBJ whole genome shotgun (WGS) entry which is preliminary data.</text>
</comment>
<feature type="region of interest" description="Disordered" evidence="1">
    <location>
        <begin position="24"/>
        <end position="151"/>
    </location>
</feature>
<protein>
    <submittedName>
        <fullName evidence="2">Uncharacterized protein</fullName>
    </submittedName>
</protein>
<name>A0AAV9S844_9TELE</name>
<evidence type="ECO:0000256" key="1">
    <source>
        <dbReference type="SAM" id="MobiDB-lite"/>
    </source>
</evidence>
<evidence type="ECO:0000313" key="3">
    <source>
        <dbReference type="Proteomes" id="UP001311232"/>
    </source>
</evidence>
<reference evidence="2 3" key="1">
    <citation type="submission" date="2021-06" db="EMBL/GenBank/DDBJ databases">
        <authorList>
            <person name="Palmer J.M."/>
        </authorList>
    </citation>
    <scope>NUCLEOTIDE SEQUENCE [LARGE SCALE GENOMIC DNA]</scope>
    <source>
        <strain evidence="2 3">MEX-2019</strain>
        <tissue evidence="2">Muscle</tissue>
    </source>
</reference>
<organism evidence="2 3">
    <name type="scientific">Crenichthys baileyi</name>
    <name type="common">White River springfish</name>
    <dbReference type="NCBI Taxonomy" id="28760"/>
    <lineage>
        <taxon>Eukaryota</taxon>
        <taxon>Metazoa</taxon>
        <taxon>Chordata</taxon>
        <taxon>Craniata</taxon>
        <taxon>Vertebrata</taxon>
        <taxon>Euteleostomi</taxon>
        <taxon>Actinopterygii</taxon>
        <taxon>Neopterygii</taxon>
        <taxon>Teleostei</taxon>
        <taxon>Neoteleostei</taxon>
        <taxon>Acanthomorphata</taxon>
        <taxon>Ovalentaria</taxon>
        <taxon>Atherinomorphae</taxon>
        <taxon>Cyprinodontiformes</taxon>
        <taxon>Goodeidae</taxon>
        <taxon>Crenichthys</taxon>
    </lineage>
</organism>